<evidence type="ECO:0000313" key="3">
    <source>
        <dbReference type="Proteomes" id="UP000027138"/>
    </source>
</evidence>
<dbReference type="AlphaFoldDB" id="A0A067JIZ5"/>
<dbReference type="Proteomes" id="UP000027138">
    <property type="component" value="Unassembled WGS sequence"/>
</dbReference>
<sequence>MSQISEIPASAYTPEGSASPGLTSLDSTLTAMRGIWRLGGCGGTNLANPVPLPDSSWRWIDFGQG</sequence>
<evidence type="ECO:0000256" key="1">
    <source>
        <dbReference type="SAM" id="MobiDB-lite"/>
    </source>
</evidence>
<reference evidence="2 3" key="1">
    <citation type="journal article" date="2014" name="PLoS ONE">
        <title>Global Analysis of Gene Expression Profiles in Physic Nut (Jatropha curcas L.) Seedlings Exposed to Salt Stress.</title>
        <authorList>
            <person name="Zhang L."/>
            <person name="Zhang C."/>
            <person name="Wu P."/>
            <person name="Chen Y."/>
            <person name="Li M."/>
            <person name="Jiang H."/>
            <person name="Wu G."/>
        </authorList>
    </citation>
    <scope>NUCLEOTIDE SEQUENCE [LARGE SCALE GENOMIC DNA]</scope>
    <source>
        <strain evidence="3">cv. GZQX0401</strain>
        <tissue evidence="2">Young leaves</tissue>
    </source>
</reference>
<proteinExistence type="predicted"/>
<dbReference type="EMBL" id="KK915165">
    <property type="protein sequence ID" value="KDP23946.1"/>
    <property type="molecule type" value="Genomic_DNA"/>
</dbReference>
<protein>
    <submittedName>
        <fullName evidence="2">Uncharacterized protein</fullName>
    </submittedName>
</protein>
<name>A0A067JIZ5_JATCU</name>
<feature type="region of interest" description="Disordered" evidence="1">
    <location>
        <begin position="1"/>
        <end position="24"/>
    </location>
</feature>
<accession>A0A067JIZ5</accession>
<evidence type="ECO:0000313" key="2">
    <source>
        <dbReference type="EMBL" id="KDP23946.1"/>
    </source>
</evidence>
<organism evidence="2 3">
    <name type="scientific">Jatropha curcas</name>
    <name type="common">Barbados nut</name>
    <dbReference type="NCBI Taxonomy" id="180498"/>
    <lineage>
        <taxon>Eukaryota</taxon>
        <taxon>Viridiplantae</taxon>
        <taxon>Streptophyta</taxon>
        <taxon>Embryophyta</taxon>
        <taxon>Tracheophyta</taxon>
        <taxon>Spermatophyta</taxon>
        <taxon>Magnoliopsida</taxon>
        <taxon>eudicotyledons</taxon>
        <taxon>Gunneridae</taxon>
        <taxon>Pentapetalae</taxon>
        <taxon>rosids</taxon>
        <taxon>fabids</taxon>
        <taxon>Malpighiales</taxon>
        <taxon>Euphorbiaceae</taxon>
        <taxon>Crotonoideae</taxon>
        <taxon>Jatropheae</taxon>
        <taxon>Jatropha</taxon>
    </lineage>
</organism>
<keyword evidence="3" id="KW-1185">Reference proteome</keyword>
<gene>
    <name evidence="2" type="ORF">JCGZ_27148</name>
</gene>